<dbReference type="Proteomes" id="UP000054097">
    <property type="component" value="Unassembled WGS sequence"/>
</dbReference>
<dbReference type="EMBL" id="KN824342">
    <property type="protein sequence ID" value="KIM23129.1"/>
    <property type="molecule type" value="Genomic_DNA"/>
</dbReference>
<name>A0A0C3AT04_SERVB</name>
<dbReference type="AlphaFoldDB" id="A0A0C3AT04"/>
<reference evidence="1 2" key="1">
    <citation type="submission" date="2014-04" db="EMBL/GenBank/DDBJ databases">
        <authorList>
            <consortium name="DOE Joint Genome Institute"/>
            <person name="Kuo A."/>
            <person name="Zuccaro A."/>
            <person name="Kohler A."/>
            <person name="Nagy L.G."/>
            <person name="Floudas D."/>
            <person name="Copeland A."/>
            <person name="Barry K.W."/>
            <person name="Cichocki N."/>
            <person name="Veneault-Fourrey C."/>
            <person name="LaButti K."/>
            <person name="Lindquist E.A."/>
            <person name="Lipzen A."/>
            <person name="Lundell T."/>
            <person name="Morin E."/>
            <person name="Murat C."/>
            <person name="Sun H."/>
            <person name="Tunlid A."/>
            <person name="Henrissat B."/>
            <person name="Grigoriev I.V."/>
            <person name="Hibbett D.S."/>
            <person name="Martin F."/>
            <person name="Nordberg H.P."/>
            <person name="Cantor M.N."/>
            <person name="Hua S.X."/>
        </authorList>
    </citation>
    <scope>NUCLEOTIDE SEQUENCE [LARGE SCALE GENOMIC DNA]</scope>
    <source>
        <strain evidence="1 2">MAFF 305830</strain>
    </source>
</reference>
<protein>
    <submittedName>
        <fullName evidence="1">Uncharacterized protein</fullName>
    </submittedName>
</protein>
<reference evidence="2" key="2">
    <citation type="submission" date="2015-01" db="EMBL/GenBank/DDBJ databases">
        <title>Evolutionary Origins and Diversification of the Mycorrhizal Mutualists.</title>
        <authorList>
            <consortium name="DOE Joint Genome Institute"/>
            <consortium name="Mycorrhizal Genomics Consortium"/>
            <person name="Kohler A."/>
            <person name="Kuo A."/>
            <person name="Nagy L.G."/>
            <person name="Floudas D."/>
            <person name="Copeland A."/>
            <person name="Barry K.W."/>
            <person name="Cichocki N."/>
            <person name="Veneault-Fourrey C."/>
            <person name="LaButti K."/>
            <person name="Lindquist E.A."/>
            <person name="Lipzen A."/>
            <person name="Lundell T."/>
            <person name="Morin E."/>
            <person name="Murat C."/>
            <person name="Riley R."/>
            <person name="Ohm R."/>
            <person name="Sun H."/>
            <person name="Tunlid A."/>
            <person name="Henrissat B."/>
            <person name="Grigoriev I.V."/>
            <person name="Hibbett D.S."/>
            <person name="Martin F."/>
        </authorList>
    </citation>
    <scope>NUCLEOTIDE SEQUENCE [LARGE SCALE GENOMIC DNA]</scope>
    <source>
        <strain evidence="2">MAFF 305830</strain>
    </source>
</reference>
<evidence type="ECO:0000313" key="1">
    <source>
        <dbReference type="EMBL" id="KIM23129.1"/>
    </source>
</evidence>
<sequence>MDPNLALYTENLSIADDFILRQPPAYLEFSSASRPGAPCLTPSDCNRSVNSYIQMLRGLKESTLRHPANASTSLSIRFALLHVQVVERLARLKQFLDNAFSIRSLCMFPFVFTKR</sequence>
<gene>
    <name evidence="1" type="ORF">M408DRAFT_266230</name>
</gene>
<organism evidence="1 2">
    <name type="scientific">Serendipita vermifera MAFF 305830</name>
    <dbReference type="NCBI Taxonomy" id="933852"/>
    <lineage>
        <taxon>Eukaryota</taxon>
        <taxon>Fungi</taxon>
        <taxon>Dikarya</taxon>
        <taxon>Basidiomycota</taxon>
        <taxon>Agaricomycotina</taxon>
        <taxon>Agaricomycetes</taxon>
        <taxon>Sebacinales</taxon>
        <taxon>Serendipitaceae</taxon>
        <taxon>Serendipita</taxon>
    </lineage>
</organism>
<evidence type="ECO:0000313" key="2">
    <source>
        <dbReference type="Proteomes" id="UP000054097"/>
    </source>
</evidence>
<keyword evidence="2" id="KW-1185">Reference proteome</keyword>
<accession>A0A0C3AT04</accession>
<proteinExistence type="predicted"/>
<dbReference type="HOGENOM" id="CLU_2110488_0_0_1"/>